<dbReference type="Proteomes" id="UP000186950">
    <property type="component" value="Plasmid pSSP59"/>
</dbReference>
<keyword evidence="4" id="KW-1185">Reference proteome</keyword>
<reference evidence="1 4" key="1">
    <citation type="submission" date="2016-01" db="EMBL/GenBank/DDBJ databases">
        <authorList>
            <person name="Brown R."/>
        </authorList>
    </citation>
    <scope>NUCLEOTIDE SEQUENCE [LARGE SCALE GENOMIC DNA]</scope>
    <source>
        <strain evidence="1">Sporomusa sphaeroides DSM 2875</strain>
    </source>
</reference>
<dbReference type="Proteomes" id="UP000245702">
    <property type="component" value="Unassembled WGS sequence"/>
</dbReference>
<reference evidence="2" key="2">
    <citation type="submission" date="2024-03" db="EMBL/GenBank/DDBJ databases">
        <title>Complete genome sequence of Sporomusa sphaeroides DSM 2875T isolated from mud of the Leine river and Sporomusa ovata DSM 2662T isolated from sugar beet leaf silage.</title>
        <authorList>
            <person name="Boeer T."/>
            <person name="Lueschen A."/>
            <person name="Daniel R."/>
            <person name="Poehlein A."/>
        </authorList>
    </citation>
    <scope>NUCLEOTIDE SEQUENCE</scope>
    <source>
        <strain evidence="2">DSM 2875</strain>
        <plasmid evidence="2">pSSP59</plasmid>
    </source>
</reference>
<organism evidence="2 3">
    <name type="scientific">Sporomusa sphaeroides DSM 2875</name>
    <dbReference type="NCBI Taxonomy" id="1337886"/>
    <lineage>
        <taxon>Bacteria</taxon>
        <taxon>Bacillati</taxon>
        <taxon>Bacillota</taxon>
        <taxon>Negativicutes</taxon>
        <taxon>Selenomonadales</taxon>
        <taxon>Sporomusaceae</taxon>
        <taxon>Sporomusa</taxon>
    </lineage>
</organism>
<dbReference type="OrthoDB" id="1524783at2"/>
<protein>
    <submittedName>
        <fullName evidence="1">Plasmid encoded RepA protein</fullName>
    </submittedName>
</protein>
<gene>
    <name evidence="2" type="ORF">SPSPH_047380</name>
    <name evidence="1" type="ORF">SSPH_04235</name>
</gene>
<evidence type="ECO:0000313" key="4">
    <source>
        <dbReference type="Proteomes" id="UP000245702"/>
    </source>
</evidence>
<dbReference type="EMBL" id="CP146992">
    <property type="protein sequence ID" value="WXA41926.1"/>
    <property type="molecule type" value="Genomic_DNA"/>
</dbReference>
<dbReference type="RefSeq" id="WP_075758130.1">
    <property type="nucleotide sequence ID" value="NZ_CP146992.1"/>
</dbReference>
<dbReference type="InterPro" id="IPR006881">
    <property type="entry name" value="RepA_C"/>
</dbReference>
<evidence type="ECO:0000313" key="2">
    <source>
        <dbReference type="EMBL" id="WXA41926.1"/>
    </source>
</evidence>
<keyword evidence="2" id="KW-0614">Plasmid</keyword>
<geneLocation type="plasmid" evidence="2 3">
    <name>pSSP59</name>
</geneLocation>
<evidence type="ECO:0000313" key="1">
    <source>
        <dbReference type="EMBL" id="CVK21543.1"/>
    </source>
</evidence>
<name>A0A1U7M9X9_9FIRM</name>
<dbReference type="AlphaFoldDB" id="A0A1U7M9X9"/>
<dbReference type="EMBL" id="FCOW01000038">
    <property type="protein sequence ID" value="CVK21543.1"/>
    <property type="molecule type" value="Genomic_DNA"/>
</dbReference>
<proteinExistence type="predicted"/>
<dbReference type="KEGG" id="ssph:SPSPH_047380"/>
<dbReference type="Pfam" id="PF04796">
    <property type="entry name" value="RepA_C"/>
    <property type="match status" value="1"/>
</dbReference>
<sequence length="285" mass="32681">MKTNNYLDVALDVQEDLRKGFMARSWVQATMPHSRPKELTFIRKNGEYTMMMTGHPDCGLPYGSIPRLLMSWLTTEAVKTKSPTVELGKSLRSFMTALDMKASGGKTGSITMLKDQMKRLFTCHVSLTRNAKTNFQTQNITPIKSANLWWNPSDPEQLSLFNSTVTLSQDFFAEIIDRPVVFRLKTLQLLKSSSLAVDLYIWITYRNSYTQSRSYIPWEMLQLQFGANYPETTRGKLDFKRNFLATLKKVAIAYPEAKKLEWNSKQLIFIPGYPDVPKLISIPKP</sequence>
<accession>A0A1U7M9X9</accession>
<evidence type="ECO:0000313" key="3">
    <source>
        <dbReference type="Proteomes" id="UP000186950"/>
    </source>
</evidence>